<proteinExistence type="predicted"/>
<evidence type="ECO:0000256" key="2">
    <source>
        <dbReference type="SAM" id="SignalP"/>
    </source>
</evidence>
<dbReference type="AlphaFoldDB" id="A0A511KKC3"/>
<gene>
    <name evidence="3" type="ORF">Rt10032_c11g4382</name>
</gene>
<feature type="region of interest" description="Disordered" evidence="1">
    <location>
        <begin position="60"/>
        <end position="108"/>
    </location>
</feature>
<evidence type="ECO:0000313" key="3">
    <source>
        <dbReference type="EMBL" id="GEM10365.1"/>
    </source>
</evidence>
<feature type="region of interest" description="Disordered" evidence="1">
    <location>
        <begin position="408"/>
        <end position="492"/>
    </location>
</feature>
<dbReference type="PANTHER" id="PTHR34587:SF2">
    <property type="entry name" value="G-PROTEIN COUPLED RECEPTORS FAMILY 1 PROFILE DOMAIN-CONTAINING PROTEIN"/>
    <property type="match status" value="1"/>
</dbReference>
<evidence type="ECO:0008006" key="5">
    <source>
        <dbReference type="Google" id="ProtNLM"/>
    </source>
</evidence>
<dbReference type="EMBL" id="BJWK01000011">
    <property type="protein sequence ID" value="GEM10365.1"/>
    <property type="molecule type" value="Genomic_DNA"/>
</dbReference>
<sequence length="509" mass="51091">MHTSTVVAALFSLTLVGVGGVGAGSAGVEAGGGRGDPFALIKRQRNGRGGGRFAGLRQQLDGKLDPGNRAGQGQGTTNPAGTGSQQTNSTSGLPDGIVDTGDPQKNLFLDPSQIAKGLAQDGTSGAGSEAGVVASATSVNNFINACLLRTDLPLTNGNQVKTGSCNAVPMGVIAAQTKMPSCKFVNPKNLDTIPPNQDFTVQMAINNLVTGNFVNAQQTPQNVDQNGVIIGHSHIVIEPIDSLTTTTVSDPTQFAFFKGLNDAAQNGVLSATVTGGLPAGTYKLSSINSAANHQPALVGVAQHGSLDDAVYFTVADNANAASSDGNVNGGSNRNSNGNNAGQTQGQAQAQTASTAAAAGNNNVGQGQRQAQATATTTTAAVNNVGQGQAQVAASSSSATSTLAGANIGQGQAQVPPTTTTSAAGQQGQGRFGGFAGRNGRNGGAGRNGSNNASTSSSSATSTASLAARSALSKTHSNTLSQRRHTNRALDSKYKLEKRLEALVQAQQRA</sequence>
<protein>
    <recommendedName>
        <fullName evidence="5">Ribosomal protein s17</fullName>
    </recommendedName>
</protein>
<dbReference type="PANTHER" id="PTHR34587">
    <property type="entry name" value="VWFA DOMAIN-CONTAINING PROTEIN"/>
    <property type="match status" value="1"/>
</dbReference>
<evidence type="ECO:0000313" key="4">
    <source>
        <dbReference type="Proteomes" id="UP000321518"/>
    </source>
</evidence>
<feature type="compositionally biased region" description="Polar residues" evidence="1">
    <location>
        <begin position="75"/>
        <end position="92"/>
    </location>
</feature>
<feature type="chain" id="PRO_5021915385" description="Ribosomal protein s17" evidence="2">
    <location>
        <begin position="24"/>
        <end position="509"/>
    </location>
</feature>
<reference evidence="3 4" key="1">
    <citation type="submission" date="2019-07" db="EMBL/GenBank/DDBJ databases">
        <title>Rhodotorula toruloides NBRC10032 genome sequencing.</title>
        <authorList>
            <person name="Shida Y."/>
            <person name="Takaku H."/>
            <person name="Ogasawara W."/>
            <person name="Mori K."/>
        </authorList>
    </citation>
    <scope>NUCLEOTIDE SEQUENCE [LARGE SCALE GENOMIC DNA]</scope>
    <source>
        <strain evidence="3 4">NBRC10032</strain>
    </source>
</reference>
<feature type="signal peptide" evidence="2">
    <location>
        <begin position="1"/>
        <end position="23"/>
    </location>
</feature>
<accession>A0A511KKC3</accession>
<evidence type="ECO:0000256" key="1">
    <source>
        <dbReference type="SAM" id="MobiDB-lite"/>
    </source>
</evidence>
<name>A0A511KKC3_RHOTO</name>
<comment type="caution">
    <text evidence="3">The sequence shown here is derived from an EMBL/GenBank/DDBJ whole genome shotgun (WGS) entry which is preliminary data.</text>
</comment>
<feature type="compositionally biased region" description="Low complexity" evidence="1">
    <location>
        <begin position="447"/>
        <end position="472"/>
    </location>
</feature>
<dbReference type="InterPro" id="IPR053216">
    <property type="entry name" value="Appressorial_penetr-assoc"/>
</dbReference>
<feature type="compositionally biased region" description="Gly residues" evidence="1">
    <location>
        <begin position="426"/>
        <end position="446"/>
    </location>
</feature>
<dbReference type="OrthoDB" id="2336871at2759"/>
<organism evidence="3 4">
    <name type="scientific">Rhodotorula toruloides</name>
    <name type="common">Yeast</name>
    <name type="synonym">Rhodosporidium toruloides</name>
    <dbReference type="NCBI Taxonomy" id="5286"/>
    <lineage>
        <taxon>Eukaryota</taxon>
        <taxon>Fungi</taxon>
        <taxon>Dikarya</taxon>
        <taxon>Basidiomycota</taxon>
        <taxon>Pucciniomycotina</taxon>
        <taxon>Microbotryomycetes</taxon>
        <taxon>Sporidiobolales</taxon>
        <taxon>Sporidiobolaceae</taxon>
        <taxon>Rhodotorula</taxon>
    </lineage>
</organism>
<dbReference type="Proteomes" id="UP000321518">
    <property type="component" value="Unassembled WGS sequence"/>
</dbReference>
<keyword evidence="2" id="KW-0732">Signal</keyword>
<feature type="region of interest" description="Disordered" evidence="1">
    <location>
        <begin position="323"/>
        <end position="370"/>
    </location>
</feature>